<dbReference type="SMART" id="SM00863">
    <property type="entry name" value="tRNA_SAD"/>
    <property type="match status" value="1"/>
</dbReference>
<dbReference type="Proteomes" id="UP001498771">
    <property type="component" value="Unassembled WGS sequence"/>
</dbReference>
<dbReference type="PANTHER" id="PTHR43462:SF1">
    <property type="entry name" value="ALANYL-TRNA EDITING PROTEIN AARSD1"/>
    <property type="match status" value="1"/>
</dbReference>
<evidence type="ECO:0000313" key="6">
    <source>
        <dbReference type="EMBL" id="KAK7206995.1"/>
    </source>
</evidence>
<comment type="similarity">
    <text evidence="2">Belongs to the class-II aminoacyl-tRNA synthetase family. Alax-L subfamily.</text>
</comment>
<dbReference type="InterPro" id="IPR018163">
    <property type="entry name" value="Thr/Ala-tRNA-synth_IIc_edit"/>
</dbReference>
<protein>
    <submittedName>
        <fullName evidence="6">Threonyl/alanyl tRNA synthetase</fullName>
    </submittedName>
</protein>
<evidence type="ECO:0000256" key="4">
    <source>
        <dbReference type="ARBA" id="ARBA00022833"/>
    </source>
</evidence>
<dbReference type="GO" id="GO:0004812">
    <property type="term" value="F:aminoacyl-tRNA ligase activity"/>
    <property type="evidence" value="ECO:0007669"/>
    <property type="project" value="UniProtKB-KW"/>
</dbReference>
<dbReference type="PANTHER" id="PTHR43462">
    <property type="entry name" value="ALANYL-TRNA EDITING PROTEIN"/>
    <property type="match status" value="1"/>
</dbReference>
<gene>
    <name evidence="6" type="ORF">BZA70DRAFT_286375</name>
</gene>
<dbReference type="RefSeq" id="XP_064770028.1">
    <property type="nucleotide sequence ID" value="XM_064913856.1"/>
</dbReference>
<evidence type="ECO:0000256" key="1">
    <source>
        <dbReference type="ARBA" id="ARBA00001947"/>
    </source>
</evidence>
<dbReference type="Gene3D" id="3.30.980.10">
    <property type="entry name" value="Threonyl-trna Synthetase, Chain A, domain 2"/>
    <property type="match status" value="1"/>
</dbReference>
<keyword evidence="3" id="KW-0479">Metal-binding</keyword>
<comment type="caution">
    <text evidence="6">The sequence shown here is derived from an EMBL/GenBank/DDBJ whole genome shotgun (WGS) entry which is preliminary data.</text>
</comment>
<organism evidence="6 7">
    <name type="scientific">Myxozyma melibiosi</name>
    <dbReference type="NCBI Taxonomy" id="54550"/>
    <lineage>
        <taxon>Eukaryota</taxon>
        <taxon>Fungi</taxon>
        <taxon>Dikarya</taxon>
        <taxon>Ascomycota</taxon>
        <taxon>Saccharomycotina</taxon>
        <taxon>Lipomycetes</taxon>
        <taxon>Lipomycetales</taxon>
        <taxon>Lipomycetaceae</taxon>
        <taxon>Myxozyma</taxon>
    </lineage>
</organism>
<evidence type="ECO:0000256" key="3">
    <source>
        <dbReference type="ARBA" id="ARBA00022723"/>
    </source>
</evidence>
<accession>A0ABR1FAY5</accession>
<comment type="cofactor">
    <cofactor evidence="1">
        <name>Zn(2+)</name>
        <dbReference type="ChEBI" id="CHEBI:29105"/>
    </cofactor>
</comment>
<dbReference type="InterPro" id="IPR051335">
    <property type="entry name" value="Alanyl-tRNA_Editing_Enzymes"/>
</dbReference>
<keyword evidence="7" id="KW-1185">Reference proteome</keyword>
<dbReference type="SUPFAM" id="SSF55186">
    <property type="entry name" value="ThrRS/AlaRS common domain"/>
    <property type="match status" value="1"/>
</dbReference>
<reference evidence="6 7" key="1">
    <citation type="submission" date="2024-03" db="EMBL/GenBank/DDBJ databases">
        <title>Genome-scale model development and genomic sequencing of the oleaginous clade Lipomyces.</title>
        <authorList>
            <consortium name="Lawrence Berkeley National Laboratory"/>
            <person name="Czajka J.J."/>
            <person name="Han Y."/>
            <person name="Kim J."/>
            <person name="Mondo S.J."/>
            <person name="Hofstad B.A."/>
            <person name="Robles A."/>
            <person name="Haridas S."/>
            <person name="Riley R."/>
            <person name="LaButti K."/>
            <person name="Pangilinan J."/>
            <person name="Andreopoulos W."/>
            <person name="Lipzen A."/>
            <person name="Yan J."/>
            <person name="Wang M."/>
            <person name="Ng V."/>
            <person name="Grigoriev I.V."/>
            <person name="Spatafora J.W."/>
            <person name="Magnuson J.K."/>
            <person name="Baker S.E."/>
            <person name="Pomraning K.R."/>
        </authorList>
    </citation>
    <scope>NUCLEOTIDE SEQUENCE [LARGE SCALE GENOMIC DNA]</scope>
    <source>
        <strain evidence="6 7">Phaff 52-87</strain>
    </source>
</reference>
<dbReference type="InterPro" id="IPR009000">
    <property type="entry name" value="Transl_B-barrel_sf"/>
</dbReference>
<keyword evidence="4" id="KW-0862">Zinc</keyword>
<dbReference type="SUPFAM" id="SSF50447">
    <property type="entry name" value="Translation proteins"/>
    <property type="match status" value="1"/>
</dbReference>
<keyword evidence="6" id="KW-0030">Aminoacyl-tRNA synthetase</keyword>
<feature type="domain" description="Threonyl/alanyl tRNA synthetase SAD" evidence="5">
    <location>
        <begin position="213"/>
        <end position="256"/>
    </location>
</feature>
<dbReference type="InterPro" id="IPR012947">
    <property type="entry name" value="tRNA_SAD"/>
</dbReference>
<keyword evidence="6" id="KW-0436">Ligase</keyword>
<dbReference type="Pfam" id="PF07973">
    <property type="entry name" value="tRNA_SAD"/>
    <property type="match status" value="1"/>
</dbReference>
<dbReference type="GeneID" id="90039368"/>
<proteinExistence type="inferred from homology"/>
<sequence>MTSTVVGALACQVDSYLKSFDTTVVSCREVERAPAKTNGKAKGKAKKEAVEEEKPVEYELELKDTILFPEGGGQPSDSGLIKTAETSIPVLAIRRAFLTALHKVPTPLPPSTPVTLSLDWPRRFDHMQQHSGQHLISAVLDERKIPTLAWNLGEKFSYVELPRKLSDEEVAEVEDRCNDVIRQGLDITVEVPDKDLVNKEKLPDDYDAERGILRVVHIGDLDANPCCGTHLRNTREMNAIALLHQVPNKGTNSRLYFLIGDRVRKYATETHALTRRLNAKLSCQTDEIESKVARLEGLLRDALKREKMWVADVVASEAASVRASLESTQKAFVYRPDVGLDYLMTLVAELGELKEGQLLVLAAGQVKSPGALMVLGGGADKLAAKIKDVVKSVKGGGKGAKWQGKVTEWEKGEVEAVREVLESYVA</sequence>
<dbReference type="EMBL" id="JBBJBU010000001">
    <property type="protein sequence ID" value="KAK7206995.1"/>
    <property type="molecule type" value="Genomic_DNA"/>
</dbReference>
<dbReference type="Gene3D" id="2.40.30.130">
    <property type="match status" value="1"/>
</dbReference>
<name>A0ABR1FAY5_9ASCO</name>
<evidence type="ECO:0000259" key="5">
    <source>
        <dbReference type="SMART" id="SM00863"/>
    </source>
</evidence>
<evidence type="ECO:0000313" key="7">
    <source>
        <dbReference type="Proteomes" id="UP001498771"/>
    </source>
</evidence>
<evidence type="ECO:0000256" key="2">
    <source>
        <dbReference type="ARBA" id="ARBA00008429"/>
    </source>
</evidence>